<dbReference type="InterPro" id="IPR039421">
    <property type="entry name" value="Type_1_exporter"/>
</dbReference>
<feature type="transmembrane region" description="Helical" evidence="8">
    <location>
        <begin position="159"/>
        <end position="175"/>
    </location>
</feature>
<evidence type="ECO:0000313" key="11">
    <source>
        <dbReference type="EMBL" id="MBC8542588.1"/>
    </source>
</evidence>
<sequence>MISLIFRVLRVADGYQGRIRGAAVLSFLKSFCAKAPFVVAFFMISAFLDGTVTKTTCVFSGIALVACIIVQSLLQNAADRLQSAAGFEIFADKRKQLGSHLRKLPMGYFTEGNIGKISSVLATDMLFIEENLMMVLGDLMSYLFSAVIFVIMMFGFNPWMGLLSLVITLIMYAIGEAMKSSQLKYSDERQAASQKLTESVLDFTEGIGIIKTYNLLGEKSKTLTDSFVYSCERNLEFEEGHAPWARAVNLTYGLGSTAMLALSWFLYQNGAMNIATFIGFLFFTFELFGPLKAFYGQITRLTVMNACLDRIEAVFEEKELCDNGKDILPDSTDVPEIEFRNVTFAYDKRNVLNHVSFTVQKNTMTALVGPSGGGKSTIASLLPRFWDVKDGSILLRGKDIRTVPLASLMENISMVFQRVYLFQDTVYNNIAMGRMDASEEEVYEAARKARCYDFIMALPEGFQTVIGEGGASLSGGEQQRISIARCILKDAPIVILDEATASVDADNESQIQAAISELVQGKTLLVIAHRLHTIAKADQILVIKDGKIAEQGNHESLIAAEGLYHNMVLKKATVKGFQNKV</sequence>
<dbReference type="InterPro" id="IPR003593">
    <property type="entry name" value="AAA+_ATPase"/>
</dbReference>
<proteinExistence type="predicted"/>
<keyword evidence="7 8" id="KW-0472">Membrane</keyword>
<keyword evidence="5 11" id="KW-0067">ATP-binding</keyword>
<dbReference type="RefSeq" id="WP_177718768.1">
    <property type="nucleotide sequence ID" value="NZ_JACRSQ010000003.1"/>
</dbReference>
<dbReference type="InterPro" id="IPR027417">
    <property type="entry name" value="P-loop_NTPase"/>
</dbReference>
<dbReference type="GO" id="GO:0005886">
    <property type="term" value="C:plasma membrane"/>
    <property type="evidence" value="ECO:0007669"/>
    <property type="project" value="UniProtKB-SubCell"/>
</dbReference>
<dbReference type="PANTHER" id="PTHR43394:SF1">
    <property type="entry name" value="ATP-BINDING CASSETTE SUB-FAMILY B MEMBER 10, MITOCHONDRIAL"/>
    <property type="match status" value="1"/>
</dbReference>
<dbReference type="GO" id="GO:0016887">
    <property type="term" value="F:ATP hydrolysis activity"/>
    <property type="evidence" value="ECO:0007669"/>
    <property type="project" value="InterPro"/>
</dbReference>
<evidence type="ECO:0000259" key="9">
    <source>
        <dbReference type="PROSITE" id="PS50893"/>
    </source>
</evidence>
<feature type="transmembrane region" description="Helical" evidence="8">
    <location>
        <begin position="21"/>
        <end position="46"/>
    </location>
</feature>
<dbReference type="InterPro" id="IPR036640">
    <property type="entry name" value="ABC1_TM_sf"/>
</dbReference>
<dbReference type="GO" id="GO:0015421">
    <property type="term" value="F:ABC-type oligopeptide transporter activity"/>
    <property type="evidence" value="ECO:0007669"/>
    <property type="project" value="TreeGrafter"/>
</dbReference>
<dbReference type="Pfam" id="PF00664">
    <property type="entry name" value="ABC_membrane"/>
    <property type="match status" value="1"/>
</dbReference>
<feature type="transmembrane region" description="Helical" evidence="8">
    <location>
        <begin position="132"/>
        <end position="153"/>
    </location>
</feature>
<dbReference type="PANTHER" id="PTHR43394">
    <property type="entry name" value="ATP-DEPENDENT PERMEASE MDL1, MITOCHONDRIAL"/>
    <property type="match status" value="1"/>
</dbReference>
<evidence type="ECO:0000256" key="7">
    <source>
        <dbReference type="ARBA" id="ARBA00023136"/>
    </source>
</evidence>
<feature type="domain" description="ABC transmembrane type-1" evidence="10">
    <location>
        <begin position="30"/>
        <end position="302"/>
    </location>
</feature>
<keyword evidence="12" id="KW-1185">Reference proteome</keyword>
<comment type="caution">
    <text evidence="11">The sequence shown here is derived from an EMBL/GenBank/DDBJ whole genome shotgun (WGS) entry which is preliminary data.</text>
</comment>
<reference evidence="11" key="1">
    <citation type="submission" date="2020-08" db="EMBL/GenBank/DDBJ databases">
        <title>Genome public.</title>
        <authorList>
            <person name="Liu C."/>
            <person name="Sun Q."/>
        </authorList>
    </citation>
    <scope>NUCLEOTIDE SEQUENCE</scope>
    <source>
        <strain evidence="11">NSJ-32</strain>
    </source>
</reference>
<feature type="transmembrane region" description="Helical" evidence="8">
    <location>
        <begin position="273"/>
        <end position="295"/>
    </location>
</feature>
<dbReference type="EMBL" id="JACRSQ010000003">
    <property type="protein sequence ID" value="MBC8542588.1"/>
    <property type="molecule type" value="Genomic_DNA"/>
</dbReference>
<dbReference type="SUPFAM" id="SSF90123">
    <property type="entry name" value="ABC transporter transmembrane region"/>
    <property type="match status" value="1"/>
</dbReference>
<keyword evidence="6 8" id="KW-1133">Transmembrane helix</keyword>
<evidence type="ECO:0000256" key="8">
    <source>
        <dbReference type="SAM" id="Phobius"/>
    </source>
</evidence>
<evidence type="ECO:0000256" key="5">
    <source>
        <dbReference type="ARBA" id="ARBA00022840"/>
    </source>
</evidence>
<organism evidence="11 12">
    <name type="scientific">Bianquea renquensis</name>
    <dbReference type="NCBI Taxonomy" id="2763661"/>
    <lineage>
        <taxon>Bacteria</taxon>
        <taxon>Bacillati</taxon>
        <taxon>Bacillota</taxon>
        <taxon>Clostridia</taxon>
        <taxon>Eubacteriales</taxon>
        <taxon>Bianqueaceae</taxon>
        <taxon>Bianquea</taxon>
    </lineage>
</organism>
<keyword evidence="3 8" id="KW-0812">Transmembrane</keyword>
<dbReference type="PROSITE" id="PS50929">
    <property type="entry name" value="ABC_TM1F"/>
    <property type="match status" value="1"/>
</dbReference>
<dbReference type="AlphaFoldDB" id="A0A926DP50"/>
<evidence type="ECO:0000256" key="2">
    <source>
        <dbReference type="ARBA" id="ARBA00022448"/>
    </source>
</evidence>
<evidence type="ECO:0000256" key="3">
    <source>
        <dbReference type="ARBA" id="ARBA00022692"/>
    </source>
</evidence>
<dbReference type="Gene3D" id="1.20.1560.10">
    <property type="entry name" value="ABC transporter type 1, transmembrane domain"/>
    <property type="match status" value="1"/>
</dbReference>
<dbReference type="Gene3D" id="3.40.50.300">
    <property type="entry name" value="P-loop containing nucleotide triphosphate hydrolases"/>
    <property type="match status" value="1"/>
</dbReference>
<evidence type="ECO:0000259" key="10">
    <source>
        <dbReference type="PROSITE" id="PS50929"/>
    </source>
</evidence>
<evidence type="ECO:0000313" key="12">
    <source>
        <dbReference type="Proteomes" id="UP000657006"/>
    </source>
</evidence>
<dbReference type="InterPro" id="IPR011527">
    <property type="entry name" value="ABC1_TM_dom"/>
</dbReference>
<feature type="domain" description="ABC transporter" evidence="9">
    <location>
        <begin position="337"/>
        <end position="570"/>
    </location>
</feature>
<dbReference type="PROSITE" id="PS50893">
    <property type="entry name" value="ABC_TRANSPORTER_2"/>
    <property type="match status" value="1"/>
</dbReference>
<dbReference type="Proteomes" id="UP000657006">
    <property type="component" value="Unassembled WGS sequence"/>
</dbReference>
<name>A0A926DP50_9FIRM</name>
<evidence type="ECO:0000256" key="6">
    <source>
        <dbReference type="ARBA" id="ARBA00022989"/>
    </source>
</evidence>
<dbReference type="Pfam" id="PF00005">
    <property type="entry name" value="ABC_tran"/>
    <property type="match status" value="1"/>
</dbReference>
<comment type="subcellular location">
    <subcellularLocation>
        <location evidence="1">Cell membrane</location>
        <topology evidence="1">Multi-pass membrane protein</topology>
    </subcellularLocation>
</comment>
<keyword evidence="4" id="KW-0547">Nucleotide-binding</keyword>
<evidence type="ECO:0000256" key="4">
    <source>
        <dbReference type="ARBA" id="ARBA00022741"/>
    </source>
</evidence>
<dbReference type="SUPFAM" id="SSF52540">
    <property type="entry name" value="P-loop containing nucleoside triphosphate hydrolases"/>
    <property type="match status" value="1"/>
</dbReference>
<accession>A0A926DP50</accession>
<keyword evidence="2" id="KW-0813">Transport</keyword>
<dbReference type="PROSITE" id="PS00211">
    <property type="entry name" value="ABC_TRANSPORTER_1"/>
    <property type="match status" value="1"/>
</dbReference>
<evidence type="ECO:0000256" key="1">
    <source>
        <dbReference type="ARBA" id="ARBA00004651"/>
    </source>
</evidence>
<dbReference type="InterPro" id="IPR003439">
    <property type="entry name" value="ABC_transporter-like_ATP-bd"/>
</dbReference>
<feature type="transmembrane region" description="Helical" evidence="8">
    <location>
        <begin position="52"/>
        <end position="74"/>
    </location>
</feature>
<dbReference type="GO" id="GO:0005524">
    <property type="term" value="F:ATP binding"/>
    <property type="evidence" value="ECO:0007669"/>
    <property type="project" value="UniProtKB-KW"/>
</dbReference>
<dbReference type="FunFam" id="3.40.50.300:FF:000287">
    <property type="entry name" value="Multidrug ABC transporter ATP-binding protein"/>
    <property type="match status" value="1"/>
</dbReference>
<gene>
    <name evidence="11" type="ORF">H8730_03370</name>
</gene>
<protein>
    <submittedName>
        <fullName evidence="11">ABC transporter ATP-binding protein</fullName>
    </submittedName>
</protein>
<dbReference type="InterPro" id="IPR017871">
    <property type="entry name" value="ABC_transporter-like_CS"/>
</dbReference>
<dbReference type="SMART" id="SM00382">
    <property type="entry name" value="AAA"/>
    <property type="match status" value="1"/>
</dbReference>